<sequence>MLPTCPTSLTSPQSASPPPVSSPTPTTQIILSFAAPHPSGTKTTAHSLNKTIHTLSLSLSPLSPLSLSLLSLSLSSLSSLSLSPLSLSLCSAWTLDVSLGAAKATQKKEQSRAFFKKINRTIKKKKIIIIIKISSILNPTFSNCLLVW</sequence>
<keyword evidence="3" id="KW-1185">Reference proteome</keyword>
<evidence type="ECO:0000313" key="3">
    <source>
        <dbReference type="Proteomes" id="UP000267821"/>
    </source>
</evidence>
<evidence type="ECO:0000313" key="2">
    <source>
        <dbReference type="EMBL" id="RPB28053.1"/>
    </source>
</evidence>
<proteinExistence type="predicted"/>
<name>A0A3N4LYS8_9PEZI</name>
<organism evidence="2 3">
    <name type="scientific">Terfezia boudieri ATCC MYA-4762</name>
    <dbReference type="NCBI Taxonomy" id="1051890"/>
    <lineage>
        <taxon>Eukaryota</taxon>
        <taxon>Fungi</taxon>
        <taxon>Dikarya</taxon>
        <taxon>Ascomycota</taxon>
        <taxon>Pezizomycotina</taxon>
        <taxon>Pezizomycetes</taxon>
        <taxon>Pezizales</taxon>
        <taxon>Pezizaceae</taxon>
        <taxon>Terfezia</taxon>
    </lineage>
</organism>
<gene>
    <name evidence="2" type="ORF">L211DRAFT_482528</name>
</gene>
<reference evidence="2 3" key="1">
    <citation type="journal article" date="2018" name="Nat. Ecol. Evol.">
        <title>Pezizomycetes genomes reveal the molecular basis of ectomycorrhizal truffle lifestyle.</title>
        <authorList>
            <person name="Murat C."/>
            <person name="Payen T."/>
            <person name="Noel B."/>
            <person name="Kuo A."/>
            <person name="Morin E."/>
            <person name="Chen J."/>
            <person name="Kohler A."/>
            <person name="Krizsan K."/>
            <person name="Balestrini R."/>
            <person name="Da Silva C."/>
            <person name="Montanini B."/>
            <person name="Hainaut M."/>
            <person name="Levati E."/>
            <person name="Barry K.W."/>
            <person name="Belfiori B."/>
            <person name="Cichocki N."/>
            <person name="Clum A."/>
            <person name="Dockter R.B."/>
            <person name="Fauchery L."/>
            <person name="Guy J."/>
            <person name="Iotti M."/>
            <person name="Le Tacon F."/>
            <person name="Lindquist E.A."/>
            <person name="Lipzen A."/>
            <person name="Malagnac F."/>
            <person name="Mello A."/>
            <person name="Molinier V."/>
            <person name="Miyauchi S."/>
            <person name="Poulain J."/>
            <person name="Riccioni C."/>
            <person name="Rubini A."/>
            <person name="Sitrit Y."/>
            <person name="Splivallo R."/>
            <person name="Traeger S."/>
            <person name="Wang M."/>
            <person name="Zifcakova L."/>
            <person name="Wipf D."/>
            <person name="Zambonelli A."/>
            <person name="Paolocci F."/>
            <person name="Nowrousian M."/>
            <person name="Ottonello S."/>
            <person name="Baldrian P."/>
            <person name="Spatafora J.W."/>
            <person name="Henrissat B."/>
            <person name="Nagy L.G."/>
            <person name="Aury J.M."/>
            <person name="Wincker P."/>
            <person name="Grigoriev I.V."/>
            <person name="Bonfante P."/>
            <person name="Martin F.M."/>
        </authorList>
    </citation>
    <scope>NUCLEOTIDE SEQUENCE [LARGE SCALE GENOMIC DNA]</scope>
    <source>
        <strain evidence="2 3">ATCC MYA-4762</strain>
    </source>
</reference>
<dbReference type="InParanoid" id="A0A3N4LYS8"/>
<dbReference type="Proteomes" id="UP000267821">
    <property type="component" value="Unassembled WGS sequence"/>
</dbReference>
<dbReference type="EMBL" id="ML121530">
    <property type="protein sequence ID" value="RPB28053.1"/>
    <property type="molecule type" value="Genomic_DNA"/>
</dbReference>
<dbReference type="AlphaFoldDB" id="A0A3N4LYS8"/>
<protein>
    <submittedName>
        <fullName evidence="2">Uncharacterized protein</fullName>
    </submittedName>
</protein>
<feature type="region of interest" description="Disordered" evidence="1">
    <location>
        <begin position="1"/>
        <end position="25"/>
    </location>
</feature>
<accession>A0A3N4LYS8</accession>
<evidence type="ECO:0000256" key="1">
    <source>
        <dbReference type="SAM" id="MobiDB-lite"/>
    </source>
</evidence>